<reference evidence="1 2" key="1">
    <citation type="submission" date="2024-03" db="EMBL/GenBank/DDBJ databases">
        <title>Screening, Identification and Application of a Plant Lactobacillus Strain.</title>
        <authorList>
            <person name="Li Y.L."/>
        </authorList>
    </citation>
    <scope>NUCLEOTIDE SEQUENCE [LARGE SCALE GENOMIC DNA]</scope>
    <source>
        <strain evidence="1 2">JDB</strain>
    </source>
</reference>
<gene>
    <name evidence="1" type="ORF">WLF18_02120</name>
</gene>
<dbReference type="RefSeq" id="WP_340610175.1">
    <property type="nucleotide sequence ID" value="NZ_JBBNAW010000001.1"/>
</dbReference>
<organism evidence="1 2">
    <name type="scientific">Pseudomonas shirazensis</name>
    <dbReference type="NCBI Taxonomy" id="2745494"/>
    <lineage>
        <taxon>Bacteria</taxon>
        <taxon>Pseudomonadati</taxon>
        <taxon>Pseudomonadota</taxon>
        <taxon>Gammaproteobacteria</taxon>
        <taxon>Pseudomonadales</taxon>
        <taxon>Pseudomonadaceae</taxon>
        <taxon>Pseudomonas</taxon>
    </lineage>
</organism>
<accession>A0ABU8ZUG7</accession>
<name>A0ABU8ZUG7_9PSED</name>
<proteinExistence type="predicted"/>
<dbReference type="Proteomes" id="UP001386972">
    <property type="component" value="Unassembled WGS sequence"/>
</dbReference>
<keyword evidence="2" id="KW-1185">Reference proteome</keyword>
<evidence type="ECO:0000313" key="1">
    <source>
        <dbReference type="EMBL" id="MEK2607904.1"/>
    </source>
</evidence>
<evidence type="ECO:0000313" key="2">
    <source>
        <dbReference type="Proteomes" id="UP001386972"/>
    </source>
</evidence>
<comment type="caution">
    <text evidence="1">The sequence shown here is derived from an EMBL/GenBank/DDBJ whole genome shotgun (WGS) entry which is preliminary data.</text>
</comment>
<sequence>MSLTDALVALSMLWKVTIVLIIDEARLVMTSETASATMHALKAARDELNSSKHSGLRIVFMDVDKESLRQLCGSWDQPFTVLLWLNCRSFVNLNCDCGAMSFQRAWS</sequence>
<dbReference type="EMBL" id="JBBNAW010000001">
    <property type="protein sequence ID" value="MEK2607904.1"/>
    <property type="molecule type" value="Genomic_DNA"/>
</dbReference>
<protein>
    <submittedName>
        <fullName evidence="1">Uncharacterized protein</fullName>
    </submittedName>
</protein>